<dbReference type="EMBL" id="CP000815">
    <property type="protein sequence ID" value="ACB43083.1"/>
    <property type="molecule type" value="Genomic_DNA"/>
</dbReference>
<geneLocation type="organellar chromatophore" evidence="9"/>
<dbReference type="GO" id="GO:0005886">
    <property type="term" value="C:plasma membrane"/>
    <property type="evidence" value="ECO:0007669"/>
    <property type="project" value="TreeGrafter"/>
</dbReference>
<evidence type="ECO:0000256" key="6">
    <source>
        <dbReference type="ARBA" id="ARBA00023136"/>
    </source>
</evidence>
<dbReference type="PANTHER" id="PTHR43652:SF2">
    <property type="entry name" value="BASIC AMINO ACID ANTIPORTER YFCC-RELATED"/>
    <property type="match status" value="1"/>
</dbReference>
<feature type="transmembrane region" description="Helical" evidence="7">
    <location>
        <begin position="588"/>
        <end position="609"/>
    </location>
</feature>
<evidence type="ECO:0000256" key="3">
    <source>
        <dbReference type="ARBA" id="ARBA00022692"/>
    </source>
</evidence>
<keyword evidence="4" id="KW-0677">Repeat</keyword>
<accession>B1X564</accession>
<feature type="domain" description="RCK C-terminal" evidence="8">
    <location>
        <begin position="315"/>
        <end position="402"/>
    </location>
</feature>
<keyword evidence="3 7" id="KW-0812">Transmembrane</keyword>
<reference evidence="9" key="2">
    <citation type="journal article" date="2008" name="Curr. Biol.">
        <title>Chromatophore genome sequence of Paulinella sheds light on acquisition of photosynthesis by eukaryotes.</title>
        <authorList>
            <person name="Nowack E.C.M."/>
            <person name="Melkonian M."/>
            <person name="Gloeckner G."/>
        </authorList>
    </citation>
    <scope>NUCLEOTIDE SEQUENCE [LARGE SCALE GENOMIC DNA]</scope>
</reference>
<dbReference type="RefSeq" id="YP_002049293.1">
    <property type="nucleotide sequence ID" value="NC_011087.1"/>
</dbReference>
<dbReference type="InterPro" id="IPR036721">
    <property type="entry name" value="RCK_C_sf"/>
</dbReference>
<dbReference type="PANTHER" id="PTHR43652">
    <property type="entry name" value="BASIC AMINO ACID ANTIPORTER YFCC-RELATED"/>
    <property type="match status" value="1"/>
</dbReference>
<dbReference type="InterPro" id="IPR004680">
    <property type="entry name" value="Cit_transptr-like_dom"/>
</dbReference>
<comment type="subcellular location">
    <subcellularLocation>
        <location evidence="1">Membrane</location>
        <topology evidence="1">Multi-pass membrane protein</topology>
    </subcellularLocation>
</comment>
<name>B1X564_PAUCH</name>
<dbReference type="Pfam" id="PF03600">
    <property type="entry name" value="CitMHS"/>
    <property type="match status" value="1"/>
</dbReference>
<sequence>MEIVLQLQALITLAVIIFAIVSFVRGMLSPEITGLCSVGLLVATGVLEPNQALAGFGSPALVTLIGLFAVSAGVFRSGCLDYLRELIGSDFMSSPRRMVLLFTTIMAPISGFIPNTPIVATLLPVIEGWCHRRKISPSKVLLPFSFATVLGGTLTLLGSSVNLLASDVSQQLGYGGLDLFGFTAIGLPVWLLGSLYLLFSPNNWLVDRGFDPGSLTGDASVTDYFSEAIIPFKSKLIGKPIYRNWLQRRFSMNILKLHNHNKKDLSSVEKQELSHGDNILFKISKDDFVRLYQSDTVNIAGSRWSDEKISSWSKEQISSFGIEYNKRKVVEVLLPSGSMLAGASLQELRFRERYQANILALRSSNKQVPYDQLGTSILREGDFLLMHAPLESIRNLQASNHLFILDQLDEDWSNLNYKPAALFIVFAMILLPSLKIIPLVASVLLSAVAMVQIGCLKPSELQRSIRLDVILLLGSLSSFSSAIQQTGLSKALAQIMLHEISDWPIYLCLALVFLGTTALTEVMSNGATVALLIPVAAQLAVGLEVVPMAFIYAVIFGASQCFLSPVGYQTNLMVFGPGRYRFMDITRYGAPLTLMMTIEVPWLICHYFGL</sequence>
<evidence type="ECO:0000256" key="2">
    <source>
        <dbReference type="ARBA" id="ARBA00022448"/>
    </source>
</evidence>
<dbReference type="Gene3D" id="3.30.70.1450">
    <property type="entry name" value="Regulator of K+ conductance, C-terminal domain"/>
    <property type="match status" value="1"/>
</dbReference>
<evidence type="ECO:0000256" key="4">
    <source>
        <dbReference type="ARBA" id="ARBA00022737"/>
    </source>
</evidence>
<keyword evidence="9" id="KW-0934">Plastid</keyword>
<feature type="transmembrane region" description="Helical" evidence="7">
    <location>
        <begin position="140"/>
        <end position="165"/>
    </location>
</feature>
<feature type="transmembrane region" description="Helical" evidence="7">
    <location>
        <begin position="6"/>
        <end position="24"/>
    </location>
</feature>
<evidence type="ECO:0000259" key="8">
    <source>
        <dbReference type="PROSITE" id="PS51202"/>
    </source>
</evidence>
<protein>
    <submittedName>
        <fullName evidence="9">Putative sodium/sulfate transporter, DASS family protein</fullName>
    </submittedName>
</protein>
<dbReference type="AlphaFoldDB" id="B1X564"/>
<evidence type="ECO:0000256" key="1">
    <source>
        <dbReference type="ARBA" id="ARBA00004141"/>
    </source>
</evidence>
<dbReference type="PROSITE" id="PS51202">
    <property type="entry name" value="RCK_C"/>
    <property type="match status" value="1"/>
</dbReference>
<feature type="transmembrane region" description="Helical" evidence="7">
    <location>
        <begin position="503"/>
        <end position="519"/>
    </location>
</feature>
<evidence type="ECO:0000256" key="7">
    <source>
        <dbReference type="SAM" id="Phobius"/>
    </source>
</evidence>
<feature type="transmembrane region" description="Helical" evidence="7">
    <location>
        <begin position="549"/>
        <end position="568"/>
    </location>
</feature>
<keyword evidence="5 7" id="KW-1133">Transmembrane helix</keyword>
<dbReference type="InterPro" id="IPR006037">
    <property type="entry name" value="RCK_C"/>
</dbReference>
<gene>
    <name evidence="9" type="ordered locus">PCC_0664</name>
</gene>
<keyword evidence="2" id="KW-0813">Transport</keyword>
<dbReference type="GeneID" id="6481344"/>
<keyword evidence="6 7" id="KW-0472">Membrane</keyword>
<proteinExistence type="predicted"/>
<dbReference type="Pfam" id="PF02080">
    <property type="entry name" value="TrkA_C"/>
    <property type="match status" value="1"/>
</dbReference>
<organism evidence="9">
    <name type="scientific">Paulinella chromatophora</name>
    <dbReference type="NCBI Taxonomy" id="39717"/>
    <lineage>
        <taxon>Eukaryota</taxon>
        <taxon>Sar</taxon>
        <taxon>Rhizaria</taxon>
        <taxon>Cercozoa</taxon>
        <taxon>Imbricatea</taxon>
        <taxon>Silicofilosea</taxon>
        <taxon>Euglyphida</taxon>
        <taxon>Paulinellidae</taxon>
        <taxon>Paulinella</taxon>
    </lineage>
</organism>
<feature type="transmembrane region" description="Helical" evidence="7">
    <location>
        <begin position="465"/>
        <end position="483"/>
    </location>
</feature>
<dbReference type="InterPro" id="IPR051679">
    <property type="entry name" value="DASS-Related_Transporters"/>
</dbReference>
<evidence type="ECO:0000256" key="5">
    <source>
        <dbReference type="ARBA" id="ARBA00022989"/>
    </source>
</evidence>
<dbReference type="GO" id="GO:0008324">
    <property type="term" value="F:monoatomic cation transmembrane transporter activity"/>
    <property type="evidence" value="ECO:0007669"/>
    <property type="project" value="InterPro"/>
</dbReference>
<feature type="transmembrane region" description="Helical" evidence="7">
    <location>
        <begin position="420"/>
        <end position="453"/>
    </location>
</feature>
<dbReference type="InterPro" id="IPR031312">
    <property type="entry name" value="Na/sul_symport_CS"/>
</dbReference>
<dbReference type="GO" id="GO:0006813">
    <property type="term" value="P:potassium ion transport"/>
    <property type="evidence" value="ECO:0007669"/>
    <property type="project" value="InterPro"/>
</dbReference>
<dbReference type="PROSITE" id="PS01271">
    <property type="entry name" value="NA_SULFATE"/>
    <property type="match status" value="1"/>
</dbReference>
<evidence type="ECO:0000313" key="9">
    <source>
        <dbReference type="EMBL" id="ACB43083.1"/>
    </source>
</evidence>
<dbReference type="SUPFAM" id="SSF116726">
    <property type="entry name" value="TrkA C-terminal domain-like"/>
    <property type="match status" value="1"/>
</dbReference>
<reference evidence="9" key="1">
    <citation type="submission" date="2007-08" db="EMBL/GenBank/DDBJ databases">
        <authorList>
            <person name="Gloeckner G."/>
            <person name="Nowack E."/>
            <person name="Melkonian M."/>
        </authorList>
    </citation>
    <scope>NUCLEOTIDE SEQUENCE</scope>
</reference>
<feature type="transmembrane region" description="Helical" evidence="7">
    <location>
        <begin position="53"/>
        <end position="77"/>
    </location>
</feature>
<feature type="transmembrane region" description="Helical" evidence="7">
    <location>
        <begin position="177"/>
        <end position="199"/>
    </location>
</feature>